<feature type="domain" description="Wings apart-like protein C-terminal" evidence="3">
    <location>
        <begin position="33"/>
        <end position="394"/>
    </location>
</feature>
<gene>
    <name evidence="4" type="primary">AlNc14C16G1738</name>
    <name evidence="4" type="ORF">ALNC14_019960</name>
</gene>
<dbReference type="InterPro" id="IPR039874">
    <property type="entry name" value="WAPL"/>
</dbReference>
<dbReference type="EMBL" id="FR824061">
    <property type="protein sequence ID" value="CCA15853.1"/>
    <property type="molecule type" value="Genomic_DNA"/>
</dbReference>
<reference evidence="4" key="1">
    <citation type="journal article" date="2011" name="PLoS Biol.">
        <title>Gene gain and loss during evolution of obligate parasitism in the white rust pathogen of Arabidopsis thaliana.</title>
        <authorList>
            <person name="Kemen E."/>
            <person name="Gardiner A."/>
            <person name="Schultz-Larsen T."/>
            <person name="Kemen A.C."/>
            <person name="Balmuth A.L."/>
            <person name="Robert-Seilaniantz A."/>
            <person name="Bailey K."/>
            <person name="Holub E."/>
            <person name="Studholme D.J."/>
            <person name="Maclean D."/>
            <person name="Jones J.D."/>
        </authorList>
    </citation>
    <scope>NUCLEOTIDE SEQUENCE</scope>
</reference>
<feature type="region of interest" description="Disordered" evidence="2">
    <location>
        <begin position="542"/>
        <end position="565"/>
    </location>
</feature>
<evidence type="ECO:0000259" key="3">
    <source>
        <dbReference type="Pfam" id="PF07814"/>
    </source>
</evidence>
<dbReference type="HOGENOM" id="CLU_418229_0_0_1"/>
<dbReference type="InterPro" id="IPR022771">
    <property type="entry name" value="WAPL_C"/>
</dbReference>
<dbReference type="PANTHER" id="PTHR22100">
    <property type="entry name" value="WINGS APART-LIKE PROTEIN HOMOLOG"/>
    <property type="match status" value="1"/>
</dbReference>
<dbReference type="AlphaFoldDB" id="F0W455"/>
<dbReference type="Pfam" id="PF07814">
    <property type="entry name" value="WAPL"/>
    <property type="match status" value="1"/>
</dbReference>
<dbReference type="InterPro" id="IPR011989">
    <property type="entry name" value="ARM-like"/>
</dbReference>
<sequence>MLRDVRVQKMLEFSDSLEQSSRECKIGYRLRTVVNLLSDPDMNAHRFFQVCLAALAYQMSGCASFSEMVDDEMVKLMIKQLRQGRKEGVRELVADRNVPTQCVQSCGYAKKKRSFLKRKTSSYDGRNEAVIYQGLDKIFGSEEFLSFSKASNTSFENIALSTLFNLLDHECYKQTNEPSIHSCAEPSMNTKYNQQHIVLAALRTTQSRRRILVQCDGIATLTKLLEARYHSLKNACFGEQQNLNDPESISYLHDVRVVLRVLYQASFLCVSVQRSMVQEEGMLAVLLELVQYLGEACFAPEAMPKKESNTPIDLALDVLLATLRVILNLTHNNDAAAIQIGRLQGIQILFHAFCRLWHLVAHGDNIEMDEKVIYDGFLLLLSAMTNTTEYNARNRDIVTGIPNTFSGLQLLGASNVCNVVVSFFMNKISSYVEYIDATDGQEDSASDRIEESSRLFVPEDVILGGCASLFLGCLMKDRPENASMILRCLPNQSSKLPLRALSAFVALHSQIGTLTAEVGKSVLEVEKVFKLYSDLGEVPTQQNLTPNKLNDCNDEKPCPTPESSQDAARLTTQHAWLTSKSQTQLEPKSSVLELHCESDWSRNVSNQEADLQYQQRIAVNSENTSEIPKKINEFFQKSSKTREFWYDVAKLGSNQL</sequence>
<evidence type="ECO:0000256" key="1">
    <source>
        <dbReference type="ARBA" id="ARBA00006854"/>
    </source>
</evidence>
<name>F0W455_9STRA</name>
<organism evidence="4">
    <name type="scientific">Albugo laibachii Nc14</name>
    <dbReference type="NCBI Taxonomy" id="890382"/>
    <lineage>
        <taxon>Eukaryota</taxon>
        <taxon>Sar</taxon>
        <taxon>Stramenopiles</taxon>
        <taxon>Oomycota</taxon>
        <taxon>Peronosporomycetes</taxon>
        <taxon>Albuginales</taxon>
        <taxon>Albuginaceae</taxon>
        <taxon>Albugo</taxon>
    </lineage>
</organism>
<evidence type="ECO:0000256" key="2">
    <source>
        <dbReference type="SAM" id="MobiDB-lite"/>
    </source>
</evidence>
<dbReference type="Gene3D" id="1.25.10.10">
    <property type="entry name" value="Leucine-rich Repeat Variant"/>
    <property type="match status" value="1"/>
</dbReference>
<proteinExistence type="inferred from homology"/>
<dbReference type="SUPFAM" id="SSF48371">
    <property type="entry name" value="ARM repeat"/>
    <property type="match status" value="1"/>
</dbReference>
<evidence type="ECO:0000313" key="4">
    <source>
        <dbReference type="EMBL" id="CCA15853.1"/>
    </source>
</evidence>
<dbReference type="InterPro" id="IPR016024">
    <property type="entry name" value="ARM-type_fold"/>
</dbReference>
<comment type="similarity">
    <text evidence="1">Belongs to the WAPL family.</text>
</comment>
<accession>F0W455</accession>
<dbReference type="PANTHER" id="PTHR22100:SF13">
    <property type="entry name" value="WINGS APART-LIKE PROTEIN HOMOLOG"/>
    <property type="match status" value="1"/>
</dbReference>
<reference evidence="4" key="2">
    <citation type="submission" date="2011-02" db="EMBL/GenBank/DDBJ databases">
        <authorList>
            <person name="MacLean D."/>
        </authorList>
    </citation>
    <scope>NUCLEOTIDE SEQUENCE</scope>
</reference>
<protein>
    <submittedName>
        <fullName evidence="4">Uncharacterized protein AlNc14C16G1738</fullName>
    </submittedName>
</protein>